<sequence>MTRRRSDDWQSATTSSLTVLPRPVFFRAYPIAARTRVEEHRHDWWQFMFAREGLMQVQAADTALVLPPAYGMWIPAHCAHTLWAAEEVMLESLYIEEAALGGTPPALQVVAVDEFARAFIHHACTHVEEDYDEESAAGRKVAVLLEVLQALPRADFMLPFPTDPRLNAVCMAIQHAPHLPHHREDAARRAHLSPQTFSRRFLRATGLPYQQWRQRMRLLCSLALLREGKNVTETALAVGYATPSAYIHAFRQLFAVSPRRFAH</sequence>
<dbReference type="Pfam" id="PF02311">
    <property type="entry name" value="AraC_binding"/>
    <property type="match status" value="1"/>
</dbReference>
<evidence type="ECO:0000259" key="4">
    <source>
        <dbReference type="PROSITE" id="PS01124"/>
    </source>
</evidence>
<dbReference type="InterPro" id="IPR014710">
    <property type="entry name" value="RmlC-like_jellyroll"/>
</dbReference>
<reference evidence="5 6" key="1">
    <citation type="submission" date="2018-09" db="EMBL/GenBank/DDBJ databases">
        <title>Zymobacter palmae IAM14233 (=T109) whole genome analysis.</title>
        <authorList>
            <person name="Yanase H."/>
        </authorList>
    </citation>
    <scope>NUCLEOTIDE SEQUENCE [LARGE SCALE GENOMIC DNA]</scope>
    <source>
        <strain evidence="5 6">IAM14233</strain>
    </source>
</reference>
<evidence type="ECO:0000313" key="5">
    <source>
        <dbReference type="EMBL" id="BBG29204.1"/>
    </source>
</evidence>
<evidence type="ECO:0000256" key="1">
    <source>
        <dbReference type="ARBA" id="ARBA00023015"/>
    </source>
</evidence>
<evidence type="ECO:0000256" key="3">
    <source>
        <dbReference type="ARBA" id="ARBA00023163"/>
    </source>
</evidence>
<dbReference type="InterPro" id="IPR003313">
    <property type="entry name" value="AraC-bd"/>
</dbReference>
<dbReference type="PROSITE" id="PS01124">
    <property type="entry name" value="HTH_ARAC_FAMILY_2"/>
    <property type="match status" value="1"/>
</dbReference>
<dbReference type="PROSITE" id="PS00041">
    <property type="entry name" value="HTH_ARAC_FAMILY_1"/>
    <property type="match status" value="1"/>
</dbReference>
<dbReference type="STRING" id="1123510.GCA_000620025_00620"/>
<dbReference type="AlphaFoldDB" id="A0A348HC52"/>
<dbReference type="Gene3D" id="2.60.120.10">
    <property type="entry name" value="Jelly Rolls"/>
    <property type="match status" value="1"/>
</dbReference>
<name>A0A348HC52_9GAMM</name>
<protein>
    <submittedName>
        <fullName evidence="5">AraC-type DNA-binding domain-containing proteins</fullName>
    </submittedName>
</protein>
<dbReference type="PANTHER" id="PTHR11019">
    <property type="entry name" value="HTH-TYPE TRANSCRIPTIONAL REGULATOR NIMR"/>
    <property type="match status" value="1"/>
</dbReference>
<evidence type="ECO:0000313" key="6">
    <source>
        <dbReference type="Proteomes" id="UP000267342"/>
    </source>
</evidence>
<dbReference type="SUPFAM" id="SSF51182">
    <property type="entry name" value="RmlC-like cupins"/>
    <property type="match status" value="1"/>
</dbReference>
<feature type="domain" description="HTH araC/xylS-type" evidence="4">
    <location>
        <begin position="167"/>
        <end position="263"/>
    </location>
</feature>
<organism evidence="5 6">
    <name type="scientific">Zymobacter palmae</name>
    <dbReference type="NCBI Taxonomy" id="33074"/>
    <lineage>
        <taxon>Bacteria</taxon>
        <taxon>Pseudomonadati</taxon>
        <taxon>Pseudomonadota</taxon>
        <taxon>Gammaproteobacteria</taxon>
        <taxon>Oceanospirillales</taxon>
        <taxon>Halomonadaceae</taxon>
        <taxon>Zymobacter group</taxon>
        <taxon>Zymobacter</taxon>
    </lineage>
</organism>
<accession>A0A348HC52</accession>
<dbReference type="InterPro" id="IPR011051">
    <property type="entry name" value="RmlC_Cupin_sf"/>
</dbReference>
<keyword evidence="2 5" id="KW-0238">DNA-binding</keyword>
<evidence type="ECO:0000256" key="2">
    <source>
        <dbReference type="ARBA" id="ARBA00023125"/>
    </source>
</evidence>
<dbReference type="RefSeq" id="WP_027704598.1">
    <property type="nucleotide sequence ID" value="NZ_AP018933.1"/>
</dbReference>
<keyword evidence="3" id="KW-0804">Transcription</keyword>
<dbReference type="Pfam" id="PF12833">
    <property type="entry name" value="HTH_18"/>
    <property type="match status" value="1"/>
</dbReference>
<gene>
    <name evidence="5" type="ORF">ZBT109_0415</name>
</gene>
<dbReference type="Gene3D" id="1.10.10.60">
    <property type="entry name" value="Homeodomain-like"/>
    <property type="match status" value="1"/>
</dbReference>
<keyword evidence="1" id="KW-0805">Transcription regulation</keyword>
<dbReference type="CDD" id="cd06124">
    <property type="entry name" value="cupin_NimR-like_N"/>
    <property type="match status" value="1"/>
</dbReference>
<dbReference type="SMART" id="SM00342">
    <property type="entry name" value="HTH_ARAC"/>
    <property type="match status" value="1"/>
</dbReference>
<dbReference type="KEGG" id="zpl:ZBT109_0415"/>
<dbReference type="InterPro" id="IPR009057">
    <property type="entry name" value="Homeodomain-like_sf"/>
</dbReference>
<proteinExistence type="predicted"/>
<dbReference type="OrthoDB" id="5949386at2"/>
<dbReference type="GO" id="GO:0043565">
    <property type="term" value="F:sequence-specific DNA binding"/>
    <property type="evidence" value="ECO:0007669"/>
    <property type="project" value="InterPro"/>
</dbReference>
<dbReference type="GO" id="GO:0003700">
    <property type="term" value="F:DNA-binding transcription factor activity"/>
    <property type="evidence" value="ECO:0007669"/>
    <property type="project" value="InterPro"/>
</dbReference>
<dbReference type="InterPro" id="IPR018062">
    <property type="entry name" value="HTH_AraC-typ_CS"/>
</dbReference>
<keyword evidence="6" id="KW-1185">Reference proteome</keyword>
<dbReference type="Proteomes" id="UP000267342">
    <property type="component" value="Chromosome"/>
</dbReference>
<dbReference type="PANTHER" id="PTHR11019:SF159">
    <property type="entry name" value="TRANSCRIPTIONAL REGULATOR-RELATED"/>
    <property type="match status" value="1"/>
</dbReference>
<dbReference type="InterPro" id="IPR018060">
    <property type="entry name" value="HTH_AraC"/>
</dbReference>
<dbReference type="SUPFAM" id="SSF46689">
    <property type="entry name" value="Homeodomain-like"/>
    <property type="match status" value="1"/>
</dbReference>
<dbReference type="EMBL" id="AP018933">
    <property type="protein sequence ID" value="BBG29204.1"/>
    <property type="molecule type" value="Genomic_DNA"/>
</dbReference>